<name>A0ABD2ZXL4_9GENT</name>
<organism evidence="8 9">
    <name type="scientific">Cinchona calisaya</name>
    <dbReference type="NCBI Taxonomy" id="153742"/>
    <lineage>
        <taxon>Eukaryota</taxon>
        <taxon>Viridiplantae</taxon>
        <taxon>Streptophyta</taxon>
        <taxon>Embryophyta</taxon>
        <taxon>Tracheophyta</taxon>
        <taxon>Spermatophyta</taxon>
        <taxon>Magnoliopsida</taxon>
        <taxon>eudicotyledons</taxon>
        <taxon>Gunneridae</taxon>
        <taxon>Pentapetalae</taxon>
        <taxon>asterids</taxon>
        <taxon>lamiids</taxon>
        <taxon>Gentianales</taxon>
        <taxon>Rubiaceae</taxon>
        <taxon>Cinchonoideae</taxon>
        <taxon>Cinchoneae</taxon>
        <taxon>Cinchona</taxon>
    </lineage>
</organism>
<dbReference type="SUPFAM" id="SSF57716">
    <property type="entry name" value="Glucocorticoid receptor-like (DNA-binding domain)"/>
    <property type="match status" value="1"/>
</dbReference>
<keyword evidence="2" id="KW-0479">Metal-binding</keyword>
<dbReference type="SUPFAM" id="SSF118310">
    <property type="entry name" value="AN1-like Zinc finger"/>
    <property type="match status" value="1"/>
</dbReference>
<dbReference type="GO" id="GO:0008270">
    <property type="term" value="F:zinc ion binding"/>
    <property type="evidence" value="ECO:0007669"/>
    <property type="project" value="UniProtKB-KW"/>
</dbReference>
<dbReference type="Pfam" id="PF01428">
    <property type="entry name" value="zf-AN1"/>
    <property type="match status" value="1"/>
</dbReference>
<dbReference type="PANTHER" id="PTHR10634:SF124">
    <property type="entry name" value="ZINC FINGER A20 AND AN1 DOMAIN-CONTAINING STRESS-ASSOCIATED PROTEIN 8-RELATED"/>
    <property type="match status" value="1"/>
</dbReference>
<feature type="domain" description="AN1-type" evidence="7">
    <location>
        <begin position="70"/>
        <end position="116"/>
    </location>
</feature>
<evidence type="ECO:0000313" key="8">
    <source>
        <dbReference type="EMBL" id="KAL3524195.1"/>
    </source>
</evidence>
<dbReference type="Pfam" id="PF01754">
    <property type="entry name" value="zf-A20"/>
    <property type="match status" value="1"/>
</dbReference>
<dbReference type="PROSITE" id="PS51039">
    <property type="entry name" value="ZF_AN1"/>
    <property type="match status" value="1"/>
</dbReference>
<feature type="domain" description="A20-type" evidence="6">
    <location>
        <begin position="1"/>
        <end position="31"/>
    </location>
</feature>
<accession>A0ABD2ZXL4</accession>
<dbReference type="FunFam" id="4.10.1110.10:FF:000001">
    <property type="entry name" value="Zinc finger AN1-type containing 6"/>
    <property type="match status" value="1"/>
</dbReference>
<evidence type="ECO:0000259" key="7">
    <source>
        <dbReference type="PROSITE" id="PS51039"/>
    </source>
</evidence>
<keyword evidence="3 5" id="KW-0863">Zinc-finger</keyword>
<comment type="function">
    <text evidence="1">May be involved in environmental stress response.</text>
</comment>
<dbReference type="Gene3D" id="1.20.5.4770">
    <property type="match status" value="1"/>
</dbReference>
<dbReference type="PROSITE" id="PS51036">
    <property type="entry name" value="ZF_A20"/>
    <property type="match status" value="1"/>
</dbReference>
<dbReference type="InterPro" id="IPR002653">
    <property type="entry name" value="Znf_A20"/>
</dbReference>
<dbReference type="EMBL" id="JBJUIK010000007">
    <property type="protein sequence ID" value="KAL3524195.1"/>
    <property type="molecule type" value="Genomic_DNA"/>
</dbReference>
<evidence type="ECO:0000313" key="9">
    <source>
        <dbReference type="Proteomes" id="UP001630127"/>
    </source>
</evidence>
<evidence type="ECO:0000256" key="4">
    <source>
        <dbReference type="ARBA" id="ARBA00022833"/>
    </source>
</evidence>
<proteinExistence type="predicted"/>
<comment type="caution">
    <text evidence="8">The sequence shown here is derived from an EMBL/GenBank/DDBJ whole genome shotgun (WGS) entry which is preliminary data.</text>
</comment>
<dbReference type="InterPro" id="IPR000058">
    <property type="entry name" value="Znf_AN1"/>
</dbReference>
<dbReference type="InterPro" id="IPR050652">
    <property type="entry name" value="AN1_A20_ZnFinger"/>
</dbReference>
<protein>
    <submittedName>
        <fullName evidence="8">Uncharacterized protein</fullName>
    </submittedName>
</protein>
<dbReference type="SMART" id="SM00259">
    <property type="entry name" value="ZnF_A20"/>
    <property type="match status" value="1"/>
</dbReference>
<dbReference type="AlphaFoldDB" id="A0ABD2ZXL4"/>
<gene>
    <name evidence="8" type="ORF">ACH5RR_017029</name>
</gene>
<evidence type="ECO:0000259" key="6">
    <source>
        <dbReference type="PROSITE" id="PS51036"/>
    </source>
</evidence>
<evidence type="ECO:0000256" key="5">
    <source>
        <dbReference type="PROSITE-ProRule" id="PRU00449"/>
    </source>
</evidence>
<keyword evidence="9" id="KW-1185">Reference proteome</keyword>
<dbReference type="Gene3D" id="4.10.1110.10">
    <property type="entry name" value="AN1-like Zinc finger"/>
    <property type="match status" value="1"/>
</dbReference>
<evidence type="ECO:0000256" key="2">
    <source>
        <dbReference type="ARBA" id="ARBA00022723"/>
    </source>
</evidence>
<keyword evidence="4" id="KW-0862">Zinc</keyword>
<evidence type="ECO:0000256" key="1">
    <source>
        <dbReference type="ARBA" id="ARBA00003732"/>
    </source>
</evidence>
<dbReference type="Proteomes" id="UP001630127">
    <property type="component" value="Unassembled WGS sequence"/>
</dbReference>
<evidence type="ECO:0000256" key="3">
    <source>
        <dbReference type="ARBA" id="ARBA00022771"/>
    </source>
</evidence>
<reference evidence="8 9" key="1">
    <citation type="submission" date="2024-11" db="EMBL/GenBank/DDBJ databases">
        <title>A near-complete genome assembly of Cinchona calisaya.</title>
        <authorList>
            <person name="Lian D.C."/>
            <person name="Zhao X.W."/>
            <person name="Wei L."/>
        </authorList>
    </citation>
    <scope>NUCLEOTIDE SEQUENCE [LARGE SCALE GENOMIC DNA]</scope>
    <source>
        <tissue evidence="8">Nenye</tissue>
    </source>
</reference>
<sequence>MPCLRLCRFFGNPETHNLCSQCYRDYRKEVEAFMLAFKKKKEALAAEAAAASTTNTFTSCEDDDATSTITKKINRCNSCKKKVVLTGFSCRCGGMFCGLHRYPEEHACYFDFKKQARLALPKQNPLCTADKLNYRL</sequence>
<dbReference type="PANTHER" id="PTHR10634">
    <property type="entry name" value="AN1-TYPE ZINC FINGER PROTEIN"/>
    <property type="match status" value="1"/>
</dbReference>
<dbReference type="InterPro" id="IPR035896">
    <property type="entry name" value="AN1-like_Znf"/>
</dbReference>
<dbReference type="SMART" id="SM00154">
    <property type="entry name" value="ZnF_AN1"/>
    <property type="match status" value="1"/>
</dbReference>